<feature type="region of interest" description="Disordered" evidence="7">
    <location>
        <begin position="255"/>
        <end position="284"/>
    </location>
</feature>
<feature type="domain" description="GATA-type" evidence="8">
    <location>
        <begin position="151"/>
        <end position="205"/>
    </location>
</feature>
<dbReference type="PROSITE" id="PS50114">
    <property type="entry name" value="GATA_ZN_FINGER_2"/>
    <property type="match status" value="2"/>
</dbReference>
<keyword evidence="2" id="KW-0479">Metal-binding</keyword>
<accession>A0A4V4HG74</accession>
<keyword evidence="5" id="KW-0539">Nucleus</keyword>
<dbReference type="PANTHER" id="PTHR10071:SF281">
    <property type="entry name" value="BOX A-BINDING FACTOR-RELATED"/>
    <property type="match status" value="1"/>
</dbReference>
<proteinExistence type="predicted"/>
<dbReference type="GO" id="GO:0008270">
    <property type="term" value="F:zinc ion binding"/>
    <property type="evidence" value="ECO:0007669"/>
    <property type="project" value="UniProtKB-KW"/>
</dbReference>
<dbReference type="Proteomes" id="UP000297245">
    <property type="component" value="Unassembled WGS sequence"/>
</dbReference>
<dbReference type="PRINTS" id="PR00619">
    <property type="entry name" value="GATAZNFINGER"/>
</dbReference>
<name>A0A4V4HG74_DENBC</name>
<evidence type="ECO:0000256" key="2">
    <source>
        <dbReference type="ARBA" id="ARBA00022723"/>
    </source>
</evidence>
<dbReference type="Pfam" id="PF00320">
    <property type="entry name" value="GATA"/>
    <property type="match status" value="1"/>
</dbReference>
<dbReference type="GO" id="GO:0000978">
    <property type="term" value="F:RNA polymerase II cis-regulatory region sequence-specific DNA binding"/>
    <property type="evidence" value="ECO:0007669"/>
    <property type="project" value="TreeGrafter"/>
</dbReference>
<feature type="region of interest" description="Disordered" evidence="7">
    <location>
        <begin position="1"/>
        <end position="24"/>
    </location>
</feature>
<evidence type="ECO:0000313" key="10">
    <source>
        <dbReference type="Proteomes" id="UP000297245"/>
    </source>
</evidence>
<dbReference type="GO" id="GO:0000122">
    <property type="term" value="P:negative regulation of transcription by RNA polymerase II"/>
    <property type="evidence" value="ECO:0007669"/>
    <property type="project" value="TreeGrafter"/>
</dbReference>
<evidence type="ECO:0000256" key="5">
    <source>
        <dbReference type="ARBA" id="ARBA00023242"/>
    </source>
</evidence>
<protein>
    <recommendedName>
        <fullName evidence="8">GATA-type domain-containing protein</fullName>
    </recommendedName>
</protein>
<dbReference type="GO" id="GO:0000981">
    <property type="term" value="F:DNA-binding transcription factor activity, RNA polymerase II-specific"/>
    <property type="evidence" value="ECO:0007669"/>
    <property type="project" value="TreeGrafter"/>
</dbReference>
<evidence type="ECO:0000313" key="9">
    <source>
        <dbReference type="EMBL" id="THU97725.1"/>
    </source>
</evidence>
<dbReference type="InterPro" id="IPR000679">
    <property type="entry name" value="Znf_GATA"/>
</dbReference>
<dbReference type="GO" id="GO:0005634">
    <property type="term" value="C:nucleus"/>
    <property type="evidence" value="ECO:0007669"/>
    <property type="project" value="UniProtKB-SubCell"/>
</dbReference>
<comment type="subcellular location">
    <subcellularLocation>
        <location evidence="1">Nucleus</location>
    </subcellularLocation>
</comment>
<dbReference type="InterPro" id="IPR013088">
    <property type="entry name" value="Znf_NHR/GATA"/>
</dbReference>
<dbReference type="OrthoDB" id="515401at2759"/>
<dbReference type="GO" id="GO:0045944">
    <property type="term" value="P:positive regulation of transcription by RNA polymerase II"/>
    <property type="evidence" value="ECO:0007669"/>
    <property type="project" value="TreeGrafter"/>
</dbReference>
<evidence type="ECO:0000256" key="6">
    <source>
        <dbReference type="PROSITE-ProRule" id="PRU00094"/>
    </source>
</evidence>
<evidence type="ECO:0000256" key="3">
    <source>
        <dbReference type="ARBA" id="ARBA00022771"/>
    </source>
</evidence>
<dbReference type="PANTHER" id="PTHR10071">
    <property type="entry name" value="TRANSCRIPTION FACTOR GATA FAMILY MEMBER"/>
    <property type="match status" value="1"/>
</dbReference>
<reference evidence="9 10" key="1">
    <citation type="journal article" date="2019" name="Nat. Ecol. Evol.">
        <title>Megaphylogeny resolves global patterns of mushroom evolution.</title>
        <authorList>
            <person name="Varga T."/>
            <person name="Krizsan K."/>
            <person name="Foldi C."/>
            <person name="Dima B."/>
            <person name="Sanchez-Garcia M."/>
            <person name="Sanchez-Ramirez S."/>
            <person name="Szollosi G.J."/>
            <person name="Szarkandi J.G."/>
            <person name="Papp V."/>
            <person name="Albert L."/>
            <person name="Andreopoulos W."/>
            <person name="Angelini C."/>
            <person name="Antonin V."/>
            <person name="Barry K.W."/>
            <person name="Bougher N.L."/>
            <person name="Buchanan P."/>
            <person name="Buyck B."/>
            <person name="Bense V."/>
            <person name="Catcheside P."/>
            <person name="Chovatia M."/>
            <person name="Cooper J."/>
            <person name="Damon W."/>
            <person name="Desjardin D."/>
            <person name="Finy P."/>
            <person name="Geml J."/>
            <person name="Haridas S."/>
            <person name="Hughes K."/>
            <person name="Justo A."/>
            <person name="Karasinski D."/>
            <person name="Kautmanova I."/>
            <person name="Kiss B."/>
            <person name="Kocsube S."/>
            <person name="Kotiranta H."/>
            <person name="LaButti K.M."/>
            <person name="Lechner B.E."/>
            <person name="Liimatainen K."/>
            <person name="Lipzen A."/>
            <person name="Lukacs Z."/>
            <person name="Mihaltcheva S."/>
            <person name="Morgado L.N."/>
            <person name="Niskanen T."/>
            <person name="Noordeloos M.E."/>
            <person name="Ohm R.A."/>
            <person name="Ortiz-Santana B."/>
            <person name="Ovrebo C."/>
            <person name="Racz N."/>
            <person name="Riley R."/>
            <person name="Savchenko A."/>
            <person name="Shiryaev A."/>
            <person name="Soop K."/>
            <person name="Spirin V."/>
            <person name="Szebenyi C."/>
            <person name="Tomsovsky M."/>
            <person name="Tulloss R.E."/>
            <person name="Uehling J."/>
            <person name="Grigoriev I.V."/>
            <person name="Vagvolgyi C."/>
            <person name="Papp T."/>
            <person name="Martin F.M."/>
            <person name="Miettinen O."/>
            <person name="Hibbett D.S."/>
            <person name="Nagy L.G."/>
        </authorList>
    </citation>
    <scope>NUCLEOTIDE SEQUENCE [LARGE SCALE GENOMIC DNA]</scope>
    <source>
        <strain evidence="9 10">CBS 962.96</strain>
    </source>
</reference>
<feature type="region of interest" description="Disordered" evidence="7">
    <location>
        <begin position="187"/>
        <end position="223"/>
    </location>
</feature>
<feature type="domain" description="GATA-type" evidence="8">
    <location>
        <begin position="213"/>
        <end position="266"/>
    </location>
</feature>
<dbReference type="InterPro" id="IPR039355">
    <property type="entry name" value="Transcription_factor_GATA"/>
</dbReference>
<keyword evidence="3 6" id="KW-0863">Zinc-finger</keyword>
<gene>
    <name evidence="9" type="ORF">K435DRAFT_753780</name>
</gene>
<dbReference type="SMART" id="SM00401">
    <property type="entry name" value="ZnF_GATA"/>
    <property type="match status" value="2"/>
</dbReference>
<dbReference type="Gene3D" id="3.30.50.10">
    <property type="entry name" value="Erythroid Transcription Factor GATA-1, subunit A"/>
    <property type="match status" value="2"/>
</dbReference>
<sequence>MQQYNYHGESTQAPRDYGEGHPSEMANEQYQNYTSHHYPQTSSSAPVFPNSQPYYNARLSGQYPVHDSQYYTEGYQIPSYPQQSHGPWYPEVGGPDTNQANWPGNAHPEVLPQYPSQHYNSFDNNSGQLANQGAFGVSQVPHGTTMGPGGHSSQRRCSRCHTTTTNSWGQDPTTGELLCYPCASHRQQRHMPGPSEQATQSIGSGSGMRSQSSKAGQKCTHCGTTNTQTWRRDKDKNLICNACGVYAQVLGKERPLSLAPSVYKPRPKSQNSQNIRFKYYDPNS</sequence>
<feature type="compositionally biased region" description="Polar residues" evidence="7">
    <location>
        <begin position="1"/>
        <end position="13"/>
    </location>
</feature>
<evidence type="ECO:0000256" key="1">
    <source>
        <dbReference type="ARBA" id="ARBA00004123"/>
    </source>
</evidence>
<evidence type="ECO:0000259" key="8">
    <source>
        <dbReference type="PROSITE" id="PS50114"/>
    </source>
</evidence>
<dbReference type="SUPFAM" id="SSF57716">
    <property type="entry name" value="Glucocorticoid receptor-like (DNA-binding domain)"/>
    <property type="match status" value="2"/>
</dbReference>
<evidence type="ECO:0000256" key="7">
    <source>
        <dbReference type="SAM" id="MobiDB-lite"/>
    </source>
</evidence>
<dbReference type="GO" id="GO:0045165">
    <property type="term" value="P:cell fate commitment"/>
    <property type="evidence" value="ECO:0007669"/>
    <property type="project" value="TreeGrafter"/>
</dbReference>
<evidence type="ECO:0000256" key="4">
    <source>
        <dbReference type="ARBA" id="ARBA00022833"/>
    </source>
</evidence>
<dbReference type="EMBL" id="ML179150">
    <property type="protein sequence ID" value="THU97725.1"/>
    <property type="molecule type" value="Genomic_DNA"/>
</dbReference>
<feature type="compositionally biased region" description="Polar residues" evidence="7">
    <location>
        <begin position="196"/>
        <end position="215"/>
    </location>
</feature>
<dbReference type="CDD" id="cd00202">
    <property type="entry name" value="ZnF_GATA"/>
    <property type="match status" value="1"/>
</dbReference>
<keyword evidence="10" id="KW-1185">Reference proteome</keyword>
<organism evidence="9 10">
    <name type="scientific">Dendrothele bispora (strain CBS 962.96)</name>
    <dbReference type="NCBI Taxonomy" id="1314807"/>
    <lineage>
        <taxon>Eukaryota</taxon>
        <taxon>Fungi</taxon>
        <taxon>Dikarya</taxon>
        <taxon>Basidiomycota</taxon>
        <taxon>Agaricomycotina</taxon>
        <taxon>Agaricomycetes</taxon>
        <taxon>Agaricomycetidae</taxon>
        <taxon>Agaricales</taxon>
        <taxon>Agaricales incertae sedis</taxon>
        <taxon>Dendrothele</taxon>
    </lineage>
</organism>
<dbReference type="AlphaFoldDB" id="A0A4V4HG74"/>
<keyword evidence="4" id="KW-0862">Zinc</keyword>